<proteinExistence type="predicted"/>
<accession>A0A392NHY7</accession>
<feature type="non-terminal residue" evidence="1">
    <location>
        <position position="1"/>
    </location>
</feature>
<evidence type="ECO:0000313" key="2">
    <source>
        <dbReference type="Proteomes" id="UP000265520"/>
    </source>
</evidence>
<evidence type="ECO:0000313" key="1">
    <source>
        <dbReference type="EMBL" id="MCH98728.1"/>
    </source>
</evidence>
<keyword evidence="2" id="KW-1185">Reference proteome</keyword>
<name>A0A392NHY7_9FABA</name>
<protein>
    <submittedName>
        <fullName evidence="1">Uncharacterized protein</fullName>
    </submittedName>
</protein>
<comment type="caution">
    <text evidence="1">The sequence shown here is derived from an EMBL/GenBank/DDBJ whole genome shotgun (WGS) entry which is preliminary data.</text>
</comment>
<sequence length="31" mass="3452">LGRGEVEIGEAHCCGKGAAVRRHWWQKRFGG</sequence>
<dbReference type="Proteomes" id="UP000265520">
    <property type="component" value="Unassembled WGS sequence"/>
</dbReference>
<organism evidence="1 2">
    <name type="scientific">Trifolium medium</name>
    <dbReference type="NCBI Taxonomy" id="97028"/>
    <lineage>
        <taxon>Eukaryota</taxon>
        <taxon>Viridiplantae</taxon>
        <taxon>Streptophyta</taxon>
        <taxon>Embryophyta</taxon>
        <taxon>Tracheophyta</taxon>
        <taxon>Spermatophyta</taxon>
        <taxon>Magnoliopsida</taxon>
        <taxon>eudicotyledons</taxon>
        <taxon>Gunneridae</taxon>
        <taxon>Pentapetalae</taxon>
        <taxon>rosids</taxon>
        <taxon>fabids</taxon>
        <taxon>Fabales</taxon>
        <taxon>Fabaceae</taxon>
        <taxon>Papilionoideae</taxon>
        <taxon>50 kb inversion clade</taxon>
        <taxon>NPAAA clade</taxon>
        <taxon>Hologalegina</taxon>
        <taxon>IRL clade</taxon>
        <taxon>Trifolieae</taxon>
        <taxon>Trifolium</taxon>
    </lineage>
</organism>
<dbReference type="EMBL" id="LXQA010038404">
    <property type="protein sequence ID" value="MCH98728.1"/>
    <property type="molecule type" value="Genomic_DNA"/>
</dbReference>
<dbReference type="AlphaFoldDB" id="A0A392NHY7"/>
<reference evidence="1 2" key="1">
    <citation type="journal article" date="2018" name="Front. Plant Sci.">
        <title>Red Clover (Trifolium pratense) and Zigzag Clover (T. medium) - A Picture of Genomic Similarities and Differences.</title>
        <authorList>
            <person name="Dluhosova J."/>
            <person name="Istvanek J."/>
            <person name="Nedelnik J."/>
            <person name="Repkova J."/>
        </authorList>
    </citation>
    <scope>NUCLEOTIDE SEQUENCE [LARGE SCALE GENOMIC DNA]</scope>
    <source>
        <strain evidence="2">cv. 10/8</strain>
        <tissue evidence="1">Leaf</tissue>
    </source>
</reference>